<protein>
    <submittedName>
        <fullName evidence="1">Uncharacterized protein</fullName>
    </submittedName>
</protein>
<name>A0AAD4MMS3_9BILA</name>
<gene>
    <name evidence="1" type="ORF">DdX_16621</name>
</gene>
<dbReference type="Proteomes" id="UP001201812">
    <property type="component" value="Unassembled WGS sequence"/>
</dbReference>
<comment type="caution">
    <text evidence="1">The sequence shown here is derived from an EMBL/GenBank/DDBJ whole genome shotgun (WGS) entry which is preliminary data.</text>
</comment>
<sequence>MISTPRCGENNWTSFDATWHDNFTVFMTQNTNSNENAASWKLLARFDWRKWVESYQPGNCHYVDQMFEDGTQQDFCVCMKINVTERFCNSYLRNISRSTVNTLEIKTTPYPEEPLSVIDIVESKQNISEKESNALLEEIDALLGMKNCTQMNLSRLLNTLNSLMTKSCCNIDFVRNMSVMARRKSVNCAESTVGEWPVLSRNR</sequence>
<evidence type="ECO:0000313" key="2">
    <source>
        <dbReference type="Proteomes" id="UP001201812"/>
    </source>
</evidence>
<evidence type="ECO:0000313" key="1">
    <source>
        <dbReference type="EMBL" id="KAI1700591.1"/>
    </source>
</evidence>
<dbReference type="AlphaFoldDB" id="A0AAD4MMS3"/>
<keyword evidence="2" id="KW-1185">Reference proteome</keyword>
<accession>A0AAD4MMS3</accession>
<reference evidence="1" key="1">
    <citation type="submission" date="2022-01" db="EMBL/GenBank/DDBJ databases">
        <title>Genome Sequence Resource for Two Populations of Ditylenchus destructor, the Migratory Endoparasitic Phytonematode.</title>
        <authorList>
            <person name="Zhang H."/>
            <person name="Lin R."/>
            <person name="Xie B."/>
        </authorList>
    </citation>
    <scope>NUCLEOTIDE SEQUENCE</scope>
    <source>
        <strain evidence="1">BazhouSP</strain>
    </source>
</reference>
<dbReference type="EMBL" id="JAKKPZ010000140">
    <property type="protein sequence ID" value="KAI1700591.1"/>
    <property type="molecule type" value="Genomic_DNA"/>
</dbReference>
<proteinExistence type="predicted"/>
<organism evidence="1 2">
    <name type="scientific">Ditylenchus destructor</name>
    <dbReference type="NCBI Taxonomy" id="166010"/>
    <lineage>
        <taxon>Eukaryota</taxon>
        <taxon>Metazoa</taxon>
        <taxon>Ecdysozoa</taxon>
        <taxon>Nematoda</taxon>
        <taxon>Chromadorea</taxon>
        <taxon>Rhabditida</taxon>
        <taxon>Tylenchina</taxon>
        <taxon>Tylenchomorpha</taxon>
        <taxon>Sphaerularioidea</taxon>
        <taxon>Anguinidae</taxon>
        <taxon>Anguininae</taxon>
        <taxon>Ditylenchus</taxon>
    </lineage>
</organism>